<dbReference type="Proteomes" id="UP000028045">
    <property type="component" value="Unassembled WGS sequence"/>
</dbReference>
<dbReference type="AlphaFoldDB" id="A0A084B5M8"/>
<dbReference type="HOGENOM" id="CLU_1653274_0_0_1"/>
<evidence type="ECO:0000256" key="1">
    <source>
        <dbReference type="SAM" id="MobiDB-lite"/>
    </source>
</evidence>
<name>A0A084B5M8_STACB</name>
<sequence length="160" mass="17465">MALWSGTSWIQWIYLHPSSAPASSRTALPPYSSLYSLIPAPRLLALHRHRRRARQDQGRYAALADVVHRRAEPLRATLDVDEHGGGPPGDLGEARRRGQRVHLVGRRDDVQRPGLLGREGRDEGWVVGAQVDEEVGDAGGLERVEDGGCARDALGFAHAG</sequence>
<gene>
    <name evidence="2" type="ORF">S7711_10845</name>
</gene>
<proteinExistence type="predicted"/>
<accession>A0A084B5M8</accession>
<feature type="region of interest" description="Disordered" evidence="1">
    <location>
        <begin position="78"/>
        <end position="98"/>
    </location>
</feature>
<dbReference type="EMBL" id="KL648012">
    <property type="protein sequence ID" value="KEY72857.1"/>
    <property type="molecule type" value="Genomic_DNA"/>
</dbReference>
<organism evidence="2 3">
    <name type="scientific">Stachybotrys chartarum (strain CBS 109288 / IBT 7711)</name>
    <name type="common">Toxic black mold</name>
    <name type="synonym">Stilbospora chartarum</name>
    <dbReference type="NCBI Taxonomy" id="1280523"/>
    <lineage>
        <taxon>Eukaryota</taxon>
        <taxon>Fungi</taxon>
        <taxon>Dikarya</taxon>
        <taxon>Ascomycota</taxon>
        <taxon>Pezizomycotina</taxon>
        <taxon>Sordariomycetes</taxon>
        <taxon>Hypocreomycetidae</taxon>
        <taxon>Hypocreales</taxon>
        <taxon>Stachybotryaceae</taxon>
        <taxon>Stachybotrys</taxon>
    </lineage>
</organism>
<protein>
    <submittedName>
        <fullName evidence="2">Uncharacterized protein</fullName>
    </submittedName>
</protein>
<evidence type="ECO:0000313" key="2">
    <source>
        <dbReference type="EMBL" id="KEY72857.1"/>
    </source>
</evidence>
<keyword evidence="3" id="KW-1185">Reference proteome</keyword>
<reference evidence="2 3" key="1">
    <citation type="journal article" date="2014" name="BMC Genomics">
        <title>Comparative genome sequencing reveals chemotype-specific gene clusters in the toxigenic black mold Stachybotrys.</title>
        <authorList>
            <person name="Semeiks J."/>
            <person name="Borek D."/>
            <person name="Otwinowski Z."/>
            <person name="Grishin N.V."/>
        </authorList>
    </citation>
    <scope>NUCLEOTIDE SEQUENCE [LARGE SCALE GENOMIC DNA]</scope>
    <source>
        <strain evidence="3">CBS 109288 / IBT 7711</strain>
    </source>
</reference>
<evidence type="ECO:0000313" key="3">
    <source>
        <dbReference type="Proteomes" id="UP000028045"/>
    </source>
</evidence>